<protein>
    <submittedName>
        <fullName evidence="3">Hydrolase</fullName>
    </submittedName>
</protein>
<organism evidence="3 4">
    <name type="scientific">Streptomyces phaeofaciens</name>
    <dbReference type="NCBI Taxonomy" id="68254"/>
    <lineage>
        <taxon>Bacteria</taxon>
        <taxon>Bacillati</taxon>
        <taxon>Actinomycetota</taxon>
        <taxon>Actinomycetes</taxon>
        <taxon>Kitasatosporales</taxon>
        <taxon>Streptomycetaceae</taxon>
        <taxon>Streptomyces</taxon>
    </lineage>
</organism>
<feature type="domain" description="GP-PDE" evidence="2">
    <location>
        <begin position="35"/>
        <end position="292"/>
    </location>
</feature>
<dbReference type="InterPro" id="IPR030395">
    <property type="entry name" value="GP_PDE_dom"/>
</dbReference>
<dbReference type="GO" id="GO:0008081">
    <property type="term" value="F:phosphoric diester hydrolase activity"/>
    <property type="evidence" value="ECO:0007669"/>
    <property type="project" value="InterPro"/>
</dbReference>
<sequence>MLIRTCTLTSVALTLSLVPLAPSAYSEAATARSGPVVIGHRGAGGLAPENTLEAVDRADRAGVDWVEVDVQRTRDGVLVLMHDQDLARTTDAETVFPNRAPWKVGDFTAAELGRLRAGTSAEWKGSGYESARIPTLGQLLDRLDRNDQGLVLEVKWPGNFPGVTRDILNVLNRKGWLDTHHVNDRLYMISFLAAALKDVRSQRPDIKLGICDEQPTAAKLESYAKFADVINPEHRGTTANLVNRAHALKGPHGTPLKVWPYTVNTTSQALRLSGLGVDGFTSDVPDRMRSALGQG</sequence>
<reference evidence="3" key="2">
    <citation type="submission" date="2020-09" db="EMBL/GenBank/DDBJ databases">
        <authorList>
            <person name="Sun Q."/>
            <person name="Ohkuma M."/>
        </authorList>
    </citation>
    <scope>NUCLEOTIDE SEQUENCE</scope>
    <source>
        <strain evidence="3">JCM 4125</strain>
    </source>
</reference>
<dbReference type="Pfam" id="PF03009">
    <property type="entry name" value="GDPD"/>
    <property type="match status" value="1"/>
</dbReference>
<evidence type="ECO:0000259" key="2">
    <source>
        <dbReference type="PROSITE" id="PS51704"/>
    </source>
</evidence>
<feature type="chain" id="PRO_5037387434" evidence="1">
    <location>
        <begin position="29"/>
        <end position="295"/>
    </location>
</feature>
<dbReference type="EMBL" id="BMSA01000014">
    <property type="protein sequence ID" value="GGT64677.1"/>
    <property type="molecule type" value="Genomic_DNA"/>
</dbReference>
<gene>
    <name evidence="3" type="ORF">GCM10010226_48060</name>
</gene>
<dbReference type="Gene3D" id="3.20.20.190">
    <property type="entry name" value="Phosphatidylinositol (PI) phosphodiesterase"/>
    <property type="match status" value="1"/>
</dbReference>
<name>A0A918HHY8_9ACTN</name>
<dbReference type="GO" id="GO:0006629">
    <property type="term" value="P:lipid metabolic process"/>
    <property type="evidence" value="ECO:0007669"/>
    <property type="project" value="InterPro"/>
</dbReference>
<dbReference type="InterPro" id="IPR017946">
    <property type="entry name" value="PLC-like_Pdiesterase_TIM-brl"/>
</dbReference>
<evidence type="ECO:0000313" key="4">
    <source>
        <dbReference type="Proteomes" id="UP000646776"/>
    </source>
</evidence>
<dbReference type="AlphaFoldDB" id="A0A918HHY8"/>
<dbReference type="RefSeq" id="WP_189713419.1">
    <property type="nucleotide sequence ID" value="NZ_BMSA01000014.1"/>
</dbReference>
<evidence type="ECO:0000313" key="3">
    <source>
        <dbReference type="EMBL" id="GGT64677.1"/>
    </source>
</evidence>
<dbReference type="SUPFAM" id="SSF51695">
    <property type="entry name" value="PLC-like phosphodiesterases"/>
    <property type="match status" value="1"/>
</dbReference>
<feature type="signal peptide" evidence="1">
    <location>
        <begin position="1"/>
        <end position="28"/>
    </location>
</feature>
<accession>A0A918HHY8</accession>
<keyword evidence="3" id="KW-0378">Hydrolase</keyword>
<evidence type="ECO:0000256" key="1">
    <source>
        <dbReference type="SAM" id="SignalP"/>
    </source>
</evidence>
<keyword evidence="4" id="KW-1185">Reference proteome</keyword>
<dbReference type="PANTHER" id="PTHR46211">
    <property type="entry name" value="GLYCEROPHOSPHORYL DIESTER PHOSPHODIESTERASE"/>
    <property type="match status" value="1"/>
</dbReference>
<dbReference type="Proteomes" id="UP000646776">
    <property type="component" value="Unassembled WGS sequence"/>
</dbReference>
<keyword evidence="1" id="KW-0732">Signal</keyword>
<dbReference type="PANTHER" id="PTHR46211:SF1">
    <property type="entry name" value="GLYCEROPHOSPHODIESTER PHOSPHODIESTERASE, CYTOPLASMIC"/>
    <property type="match status" value="1"/>
</dbReference>
<proteinExistence type="predicted"/>
<dbReference type="PROSITE" id="PS51704">
    <property type="entry name" value="GP_PDE"/>
    <property type="match status" value="1"/>
</dbReference>
<reference evidence="3" key="1">
    <citation type="journal article" date="2014" name="Int. J. Syst. Evol. Microbiol.">
        <title>Complete genome sequence of Corynebacterium casei LMG S-19264T (=DSM 44701T), isolated from a smear-ripened cheese.</title>
        <authorList>
            <consortium name="US DOE Joint Genome Institute (JGI-PGF)"/>
            <person name="Walter F."/>
            <person name="Albersmeier A."/>
            <person name="Kalinowski J."/>
            <person name="Ruckert C."/>
        </authorList>
    </citation>
    <scope>NUCLEOTIDE SEQUENCE</scope>
    <source>
        <strain evidence="3">JCM 4125</strain>
    </source>
</reference>
<comment type="caution">
    <text evidence="3">The sequence shown here is derived from an EMBL/GenBank/DDBJ whole genome shotgun (WGS) entry which is preliminary data.</text>
</comment>